<dbReference type="AlphaFoldDB" id="A0A1H6ZJI6"/>
<evidence type="ECO:0000256" key="1">
    <source>
        <dbReference type="SAM" id="MobiDB-lite"/>
    </source>
</evidence>
<keyword evidence="4" id="KW-1185">Reference proteome</keyword>
<keyword evidence="2" id="KW-1133">Transmembrane helix</keyword>
<keyword evidence="2" id="KW-0472">Membrane</keyword>
<dbReference type="EMBL" id="FNZH01000004">
    <property type="protein sequence ID" value="SEJ48975.1"/>
    <property type="molecule type" value="Genomic_DNA"/>
</dbReference>
<sequence>MENVDVILLTIVVVVSFVVFIVTSLKEFNRMEEEPYEYEKATGPTRAALFNALSDLFEDDEIPKKSRDKFKRTITRTISDMHSDGVRFDGSANEPPAKSRRKKKSQESKKKNR</sequence>
<evidence type="ECO:0000256" key="2">
    <source>
        <dbReference type="SAM" id="Phobius"/>
    </source>
</evidence>
<evidence type="ECO:0000313" key="3">
    <source>
        <dbReference type="EMBL" id="SEJ48975.1"/>
    </source>
</evidence>
<feature type="region of interest" description="Disordered" evidence="1">
    <location>
        <begin position="81"/>
        <end position="113"/>
    </location>
</feature>
<reference evidence="4" key="1">
    <citation type="submission" date="2016-10" db="EMBL/GenBank/DDBJ databases">
        <authorList>
            <person name="Varghese N."/>
            <person name="Submissions S."/>
        </authorList>
    </citation>
    <scope>NUCLEOTIDE SEQUENCE [LARGE SCALE GENOMIC DNA]</scope>
    <source>
        <strain evidence="4">IBRC-M 10761</strain>
    </source>
</reference>
<name>A0A1H6ZJI6_9BACT</name>
<dbReference type="OrthoDB" id="983140at2"/>
<dbReference type="Proteomes" id="UP000199403">
    <property type="component" value="Unassembled WGS sequence"/>
</dbReference>
<organism evidence="3 4">
    <name type="scientific">Cyclobacterium xiamenense</name>
    <dbReference type="NCBI Taxonomy" id="1297121"/>
    <lineage>
        <taxon>Bacteria</taxon>
        <taxon>Pseudomonadati</taxon>
        <taxon>Bacteroidota</taxon>
        <taxon>Cytophagia</taxon>
        <taxon>Cytophagales</taxon>
        <taxon>Cyclobacteriaceae</taxon>
        <taxon>Cyclobacterium</taxon>
    </lineage>
</organism>
<accession>A0A1H6ZJI6</accession>
<dbReference type="RefSeq" id="WP_092175528.1">
    <property type="nucleotide sequence ID" value="NZ_FNZH01000004.1"/>
</dbReference>
<feature type="transmembrane region" description="Helical" evidence="2">
    <location>
        <begin position="6"/>
        <end position="25"/>
    </location>
</feature>
<evidence type="ECO:0000313" key="4">
    <source>
        <dbReference type="Proteomes" id="UP000199403"/>
    </source>
</evidence>
<protein>
    <submittedName>
        <fullName evidence="3">Uncharacterized protein</fullName>
    </submittedName>
</protein>
<keyword evidence="2" id="KW-0812">Transmembrane</keyword>
<proteinExistence type="predicted"/>
<gene>
    <name evidence="3" type="ORF">SAMN05192553_104253</name>
</gene>